<evidence type="ECO:0000256" key="1">
    <source>
        <dbReference type="SAM" id="SignalP"/>
    </source>
</evidence>
<dbReference type="PANTHER" id="PTHR46211">
    <property type="entry name" value="GLYCEROPHOSPHORYL DIESTER PHOSPHODIESTERASE"/>
    <property type="match status" value="1"/>
</dbReference>
<dbReference type="EMBL" id="JACATN010000001">
    <property type="protein sequence ID" value="MBT2159683.1"/>
    <property type="molecule type" value="Genomic_DNA"/>
</dbReference>
<name>A0ABS5W8C6_9FLAO</name>
<gene>
    <name evidence="3" type="ORF">HW347_00320</name>
</gene>
<protein>
    <submittedName>
        <fullName evidence="3">Glycerophosphodiester phosphodiesterase</fullName>
    </submittedName>
</protein>
<dbReference type="SUPFAM" id="SSF51695">
    <property type="entry name" value="PLC-like phosphodiesterases"/>
    <property type="match status" value="1"/>
</dbReference>
<dbReference type="PROSITE" id="PS51257">
    <property type="entry name" value="PROKAR_LIPOPROTEIN"/>
    <property type="match status" value="1"/>
</dbReference>
<dbReference type="Gene3D" id="3.20.20.190">
    <property type="entry name" value="Phosphatidylinositol (PI) phosphodiesterase"/>
    <property type="match status" value="1"/>
</dbReference>
<dbReference type="RefSeq" id="WP_225901784.1">
    <property type="nucleotide sequence ID" value="NZ_JACATN010000001.1"/>
</dbReference>
<dbReference type="PROSITE" id="PS51704">
    <property type="entry name" value="GP_PDE"/>
    <property type="match status" value="1"/>
</dbReference>
<dbReference type="PANTHER" id="PTHR46211:SF1">
    <property type="entry name" value="GLYCEROPHOSPHODIESTER PHOSPHODIESTERASE, CYTOPLASMIC"/>
    <property type="match status" value="1"/>
</dbReference>
<dbReference type="InterPro" id="IPR017946">
    <property type="entry name" value="PLC-like_Pdiesterase_TIM-brl"/>
</dbReference>
<feature type="chain" id="PRO_5047212608" evidence="1">
    <location>
        <begin position="21"/>
        <end position="260"/>
    </location>
</feature>
<proteinExistence type="predicted"/>
<evidence type="ECO:0000313" key="3">
    <source>
        <dbReference type="EMBL" id="MBT2159683.1"/>
    </source>
</evidence>
<reference evidence="4" key="2">
    <citation type="submission" date="2023-07" db="EMBL/GenBank/DDBJ databases">
        <title>Zobellia barbeyronii sp. nov., a new marine flavobacterium, isolated from green and red algae.</title>
        <authorList>
            <person name="Nedashkovskaya O.I."/>
            <person name="Otstavnykh N."/>
            <person name="Zhukova N."/>
            <person name="Guzev K."/>
            <person name="Chausova V."/>
            <person name="Tekutyeva L."/>
            <person name="Mikhailov V."/>
            <person name="Isaeva M."/>
        </authorList>
    </citation>
    <scope>NUCLEOTIDE SEQUENCE [LARGE SCALE GENOMIC DNA]</scope>
    <source>
        <strain evidence="4">KMM 6746</strain>
    </source>
</reference>
<reference evidence="3 4" key="1">
    <citation type="submission" date="2020-06" db="EMBL/GenBank/DDBJ databases">
        <authorList>
            <person name="Isaeva M.P."/>
            <person name="Chernysheva N.Y."/>
        </authorList>
    </citation>
    <scope>NUCLEOTIDE SEQUENCE [LARGE SCALE GENOMIC DNA]</scope>
    <source>
        <strain evidence="3 4">KMM 6746</strain>
    </source>
</reference>
<keyword evidence="1" id="KW-0732">Signal</keyword>
<keyword evidence="4" id="KW-1185">Reference proteome</keyword>
<feature type="domain" description="GP-PDE" evidence="2">
    <location>
        <begin position="28"/>
        <end position="257"/>
    </location>
</feature>
<dbReference type="InterPro" id="IPR030395">
    <property type="entry name" value="GP_PDE_dom"/>
</dbReference>
<accession>A0ABS5W8C6</accession>
<dbReference type="Pfam" id="PF03009">
    <property type="entry name" value="GDPD"/>
    <property type="match status" value="1"/>
</dbReference>
<organism evidence="3 4">
    <name type="scientific">Zobellia barbeyronii</name>
    <dbReference type="NCBI Taxonomy" id="2748009"/>
    <lineage>
        <taxon>Bacteria</taxon>
        <taxon>Pseudomonadati</taxon>
        <taxon>Bacteroidota</taxon>
        <taxon>Flavobacteriia</taxon>
        <taxon>Flavobacteriales</taxon>
        <taxon>Flavobacteriaceae</taxon>
        <taxon>Zobellia</taxon>
    </lineage>
</organism>
<evidence type="ECO:0000259" key="2">
    <source>
        <dbReference type="PROSITE" id="PS51704"/>
    </source>
</evidence>
<comment type="caution">
    <text evidence="3">The sequence shown here is derived from an EMBL/GenBank/DDBJ whole genome shotgun (WGS) entry which is preliminary data.</text>
</comment>
<evidence type="ECO:0000313" key="4">
    <source>
        <dbReference type="Proteomes" id="UP000740413"/>
    </source>
</evidence>
<sequence length="260" mass="29821">MRCIVLLITMILIGSCSATKETVNFSQNKVVAHRGAWKAKNLPENSIAALKEAIRKQYAGSEFDVRMTVNDSLIITHDPDYASLNIEETSYEDLSKFPLKNGEILPTLREYILAGLENNTTTRLVCEIKPSKNKERGLLIAEKVYQMVNELKAQHMVIYISFSYDILKRLEELNPEVHTQYLDGSKSPEVLKRDGIDGADYYLSVFKKHPEWITSAKKNKIALNAWTVNEEDEMEWFLKNNFDFITTNEPELLLKKTTQP</sequence>
<feature type="signal peptide" evidence="1">
    <location>
        <begin position="1"/>
        <end position="20"/>
    </location>
</feature>
<dbReference type="Proteomes" id="UP000740413">
    <property type="component" value="Unassembled WGS sequence"/>
</dbReference>